<dbReference type="Proteomes" id="UP000238937">
    <property type="component" value="Unassembled WGS sequence"/>
</dbReference>
<dbReference type="RefSeq" id="WP_106300075.1">
    <property type="nucleotide sequence ID" value="NZ_PVWO01000018.1"/>
</dbReference>
<organism evidence="2 3">
    <name type="scientific">Chamaesiphon polymorphus CCALA 037</name>
    <dbReference type="NCBI Taxonomy" id="2107692"/>
    <lineage>
        <taxon>Bacteria</taxon>
        <taxon>Bacillati</taxon>
        <taxon>Cyanobacteriota</taxon>
        <taxon>Cyanophyceae</taxon>
        <taxon>Gomontiellales</taxon>
        <taxon>Chamaesiphonaceae</taxon>
        <taxon>Chamaesiphon</taxon>
    </lineage>
</organism>
<evidence type="ECO:0000256" key="1">
    <source>
        <dbReference type="SAM" id="MobiDB-lite"/>
    </source>
</evidence>
<evidence type="ECO:0008006" key="4">
    <source>
        <dbReference type="Google" id="ProtNLM"/>
    </source>
</evidence>
<dbReference type="OrthoDB" id="504590at2"/>
<proteinExistence type="predicted"/>
<gene>
    <name evidence="2" type="ORF">C7B77_02715</name>
</gene>
<keyword evidence="3" id="KW-1185">Reference proteome</keyword>
<dbReference type="AlphaFoldDB" id="A0A2T1GM84"/>
<comment type="caution">
    <text evidence="2">The sequence shown here is derived from an EMBL/GenBank/DDBJ whole genome shotgun (WGS) entry which is preliminary data.</text>
</comment>
<name>A0A2T1GM84_9CYAN</name>
<reference evidence="2 3" key="1">
    <citation type="submission" date="2018-03" db="EMBL/GenBank/DDBJ databases">
        <title>The ancient ancestry and fast evolution of plastids.</title>
        <authorList>
            <person name="Moore K.R."/>
            <person name="Magnabosco C."/>
            <person name="Momper L."/>
            <person name="Gold D.A."/>
            <person name="Bosak T."/>
            <person name="Fournier G.P."/>
        </authorList>
    </citation>
    <scope>NUCLEOTIDE SEQUENCE [LARGE SCALE GENOMIC DNA]</scope>
    <source>
        <strain evidence="2 3">CCALA 037</strain>
    </source>
</reference>
<accession>A0A2T1GM84</accession>
<feature type="compositionally biased region" description="Basic residues" evidence="1">
    <location>
        <begin position="259"/>
        <end position="278"/>
    </location>
</feature>
<dbReference type="EMBL" id="PVWO01000018">
    <property type="protein sequence ID" value="PSB58976.1"/>
    <property type="molecule type" value="Genomic_DNA"/>
</dbReference>
<evidence type="ECO:0000313" key="2">
    <source>
        <dbReference type="EMBL" id="PSB58976.1"/>
    </source>
</evidence>
<sequence length="278" mass="31543">MTHPAYPAILEQIVKFEDPYDDITKHDLLALGVTTEMIPDLIGTILDDKYYEDYDSYEGFPHLYAYIALGQLKTPAAIDGLILGVKKWAHTDWFEWFCEEMPDIFGAIGPVAIPQLIELLQDKSLTFDARSCALHYLLPISVAHPEERDRCVAALVSELEKFDDNDPELNGYIVMYLVADYKAIEAVPIIEAAYAAERVDPAFIGDWEDVQVQFGLIPARTTPRPNYLGIDRDRMFGKQASLLDNYANAAAKRSENATAKKKAKRKQEKKARQKNRRK</sequence>
<evidence type="ECO:0000313" key="3">
    <source>
        <dbReference type="Proteomes" id="UP000238937"/>
    </source>
</evidence>
<protein>
    <recommendedName>
        <fullName evidence="4">DUF1186 domain-containing protein</fullName>
    </recommendedName>
</protein>
<feature type="region of interest" description="Disordered" evidence="1">
    <location>
        <begin position="250"/>
        <end position="278"/>
    </location>
</feature>